<feature type="domain" description="SLH" evidence="3">
    <location>
        <begin position="87"/>
        <end position="150"/>
    </location>
</feature>
<evidence type="ECO:0000256" key="1">
    <source>
        <dbReference type="ARBA" id="ARBA00022729"/>
    </source>
</evidence>
<name>A0A3L7K1Z7_9BACI</name>
<feature type="domain" description="SLH" evidence="3">
    <location>
        <begin position="28"/>
        <end position="86"/>
    </location>
</feature>
<accession>A0A3L7K1Z7</accession>
<gene>
    <name evidence="4" type="ORF">D9X91_06895</name>
</gene>
<feature type="chain" id="PRO_5018178011" evidence="2">
    <location>
        <begin position="32"/>
        <end position="817"/>
    </location>
</feature>
<dbReference type="InterPro" id="IPR014755">
    <property type="entry name" value="Cu-Rt/internalin_Ig-like"/>
</dbReference>
<evidence type="ECO:0000256" key="2">
    <source>
        <dbReference type="SAM" id="SignalP"/>
    </source>
</evidence>
<dbReference type="Pfam" id="PF00395">
    <property type="entry name" value="SLH"/>
    <property type="match status" value="3"/>
</dbReference>
<proteinExistence type="predicted"/>
<sequence length="817" mass="85824">MAFQPKSYRKFIATAATATIVASAVAPAASAASFSDVSDRYKDAVDYLVSKDITQGMSATKFGTGMNIKRVDAAVMIAKALKLDTESAPSAGFTDVPERGQGAVNALKAAGIINGKSDTHFGASENMTRAEMAKVIANAYKLTGSEDLPFTDVSDTFAQYVKALYENDITGGKTATHFGSNDNVTRGEFALFVYRAENQTPEVVEVSSVDPVNAKTINVQFNQPLDEKTIDAISVVKGTDAADAGTVTSKLSADGKTLTFKASTYFKGDYTVKVPFEAVKSTKGTFVAPINQKVTVNDMAAPMVSSADAKVKATTDAVKSLTLTFDEEVSSIDFVKINNVNYDSSDITIVGNKATVAVNDLDATKSYDVTVVNATDAVGNVKEVQSAPLSVMVDNKAPSITKVEATGENTVKVTLDKELKDDTLNITGKVGTFDTNIVSDATVNPDNKMEYTLTLDPNYLFKNGNTDTVTFTVAKDALSDDIGNTNADAITKSVMVSKDATAPSVEKVETTVENGDVTGFKVTYSEDVQAVDASKVSVVNSKGEILSFANVASAAVSATDSKQVVFTLDPSIQADKYSFDFAEGFVTDKALSPNKSTANSFTVDVTDADKPVETSFTIADATAADNVVTVDFGEKVKATGNGSALSPAAYQLNGTALPADTKIEFAKTAGVIDQTKVNITLPEGFVKTSDTKAIFRVTGVQTLDNKVNNSFIAPVEVTDNTAPEATSFVATDLDKLTVTYSEALADATAPDVTDEVKLFDSKGASIAITSATVVDGKLVLTVANAAAVSKLTTTTATTVDIKDAAGNKQMENIVVNK</sequence>
<dbReference type="PROSITE" id="PS51272">
    <property type="entry name" value="SLH"/>
    <property type="match status" value="2"/>
</dbReference>
<evidence type="ECO:0000259" key="3">
    <source>
        <dbReference type="PROSITE" id="PS51272"/>
    </source>
</evidence>
<keyword evidence="5" id="KW-1185">Reference proteome</keyword>
<dbReference type="Gene3D" id="2.60.40.1220">
    <property type="match status" value="2"/>
</dbReference>
<reference evidence="4 5" key="1">
    <citation type="submission" date="2018-10" db="EMBL/GenBank/DDBJ databases">
        <title>Falsibacillus sp. genome draft.</title>
        <authorList>
            <person name="Shi S."/>
        </authorList>
    </citation>
    <scope>NUCLEOTIDE SEQUENCE [LARGE SCALE GENOMIC DNA]</scope>
    <source>
        <strain evidence="4 5">GY 10110</strain>
    </source>
</reference>
<dbReference type="InterPro" id="IPR006311">
    <property type="entry name" value="TAT_signal"/>
</dbReference>
<dbReference type="EMBL" id="RCVZ01000003">
    <property type="protein sequence ID" value="RLQ96820.1"/>
    <property type="molecule type" value="Genomic_DNA"/>
</dbReference>
<evidence type="ECO:0000313" key="5">
    <source>
        <dbReference type="Proteomes" id="UP000276770"/>
    </source>
</evidence>
<dbReference type="OrthoDB" id="2440872at2"/>
<dbReference type="AlphaFoldDB" id="A0A3L7K1Z7"/>
<protein>
    <submittedName>
        <fullName evidence="4">S-layer homology domain-containing protein</fullName>
    </submittedName>
</protein>
<evidence type="ECO:0000313" key="4">
    <source>
        <dbReference type="EMBL" id="RLQ96820.1"/>
    </source>
</evidence>
<organism evidence="4 5">
    <name type="scientific">Falsibacillus albus</name>
    <dbReference type="NCBI Taxonomy" id="2478915"/>
    <lineage>
        <taxon>Bacteria</taxon>
        <taxon>Bacillati</taxon>
        <taxon>Bacillota</taxon>
        <taxon>Bacilli</taxon>
        <taxon>Bacillales</taxon>
        <taxon>Bacillaceae</taxon>
        <taxon>Falsibacillus</taxon>
    </lineage>
</organism>
<dbReference type="PROSITE" id="PS51318">
    <property type="entry name" value="TAT"/>
    <property type="match status" value="1"/>
</dbReference>
<comment type="caution">
    <text evidence="4">The sequence shown here is derived from an EMBL/GenBank/DDBJ whole genome shotgun (WGS) entry which is preliminary data.</text>
</comment>
<feature type="signal peptide" evidence="2">
    <location>
        <begin position="1"/>
        <end position="31"/>
    </location>
</feature>
<dbReference type="InterPro" id="IPR001119">
    <property type="entry name" value="SLH_dom"/>
</dbReference>
<keyword evidence="1 2" id="KW-0732">Signal</keyword>
<dbReference type="RefSeq" id="WP_121679841.1">
    <property type="nucleotide sequence ID" value="NZ_RCVZ01000003.1"/>
</dbReference>
<dbReference type="Proteomes" id="UP000276770">
    <property type="component" value="Unassembled WGS sequence"/>
</dbReference>